<dbReference type="PANTHER" id="PTHR30399">
    <property type="entry name" value="UNCHARACTERIZED PROTEIN YGJP"/>
    <property type="match status" value="1"/>
</dbReference>
<dbReference type="Pfam" id="PF01863">
    <property type="entry name" value="YgjP-like"/>
    <property type="match status" value="1"/>
</dbReference>
<dbReference type="Gene3D" id="3.30.2010.10">
    <property type="entry name" value="Metalloproteases ('zincins'), catalytic domain"/>
    <property type="match status" value="1"/>
</dbReference>
<dbReference type="EMBL" id="AOLK01000023">
    <property type="protein sequence ID" value="ELZ81862.1"/>
    <property type="molecule type" value="Genomic_DNA"/>
</dbReference>
<feature type="domain" description="YgjP-like metallopeptidase" evidence="1">
    <location>
        <begin position="34"/>
        <end position="230"/>
    </location>
</feature>
<organism evidence="2 3">
    <name type="scientific">Haloferax elongans ATCC BAA-1513</name>
    <dbReference type="NCBI Taxonomy" id="1230453"/>
    <lineage>
        <taxon>Archaea</taxon>
        <taxon>Methanobacteriati</taxon>
        <taxon>Methanobacteriota</taxon>
        <taxon>Stenosarchaea group</taxon>
        <taxon>Halobacteria</taxon>
        <taxon>Halobacteriales</taxon>
        <taxon>Haloferacaceae</taxon>
        <taxon>Haloferax</taxon>
    </lineage>
</organism>
<name>M0HDQ4_HALEO</name>
<evidence type="ECO:0000259" key="1">
    <source>
        <dbReference type="Pfam" id="PF01863"/>
    </source>
</evidence>
<dbReference type="PANTHER" id="PTHR30399:SF1">
    <property type="entry name" value="UTP PYROPHOSPHATASE"/>
    <property type="match status" value="1"/>
</dbReference>
<reference evidence="2 3" key="1">
    <citation type="journal article" date="2014" name="PLoS Genet.">
        <title>Phylogenetically driven sequencing of extremely halophilic archaea reveals strategies for static and dynamic osmo-response.</title>
        <authorList>
            <person name="Becker E.A."/>
            <person name="Seitzer P.M."/>
            <person name="Tritt A."/>
            <person name="Larsen D."/>
            <person name="Krusor M."/>
            <person name="Yao A.I."/>
            <person name="Wu D."/>
            <person name="Madern D."/>
            <person name="Eisen J.A."/>
            <person name="Darling A.E."/>
            <person name="Facciotti M.T."/>
        </authorList>
    </citation>
    <scope>NUCLEOTIDE SEQUENCE [LARGE SCALE GENOMIC DNA]</scope>
    <source>
        <strain evidence="2 3">ATCC BAA-1513</strain>
    </source>
</reference>
<keyword evidence="3" id="KW-1185">Reference proteome</keyword>
<dbReference type="InterPro" id="IPR053136">
    <property type="entry name" value="UTP_pyrophosphatase-like"/>
</dbReference>
<dbReference type="Proteomes" id="UP000011612">
    <property type="component" value="Unassembled WGS sequence"/>
</dbReference>
<proteinExistence type="predicted"/>
<gene>
    <name evidence="2" type="ORF">C453_17639</name>
</gene>
<evidence type="ECO:0000313" key="3">
    <source>
        <dbReference type="Proteomes" id="UP000011612"/>
    </source>
</evidence>
<dbReference type="GO" id="GO:0006508">
    <property type="term" value="P:proteolysis"/>
    <property type="evidence" value="ECO:0007669"/>
    <property type="project" value="UniProtKB-KW"/>
</dbReference>
<dbReference type="GO" id="GO:0008233">
    <property type="term" value="F:peptidase activity"/>
    <property type="evidence" value="ECO:0007669"/>
    <property type="project" value="UniProtKB-KW"/>
</dbReference>
<keyword evidence="2" id="KW-0378">Hydrolase</keyword>
<sequence>MYAFTSVSSGPKSVTLPSGERLPYSIDRREVEHPRITLNPDGTLAVIVPPDTPGHTLVAREEDWIAEEYHEQQAKLLAIREQYEVLEEEFTIWGKSYSLIERTGQYDLSIDAATLRVTSPESKSTEQYLYNKLRQALSVAIKAIASDFCEQINVTYSKLSIRSQRTKWASCSNGDTLNFNLRCAFLPIGHLRYLVAHEVSHLREPDHTEAFWELVDTLVPGYQTYRDELQGFWYAVHHNRQWQRLLSQGPV</sequence>
<keyword evidence="2" id="KW-0645">Protease</keyword>
<evidence type="ECO:0000313" key="2">
    <source>
        <dbReference type="EMBL" id="ELZ81862.1"/>
    </source>
</evidence>
<dbReference type="InterPro" id="IPR002725">
    <property type="entry name" value="YgjP-like_metallopeptidase"/>
</dbReference>
<comment type="caution">
    <text evidence="2">The sequence shown here is derived from an EMBL/GenBank/DDBJ whole genome shotgun (WGS) entry which is preliminary data.</text>
</comment>
<dbReference type="STRING" id="1230453.C453_17639"/>
<protein>
    <submittedName>
        <fullName evidence="2">Zinc-dependent protease</fullName>
    </submittedName>
</protein>
<dbReference type="CDD" id="cd07344">
    <property type="entry name" value="M48_yhfN_like"/>
    <property type="match status" value="1"/>
</dbReference>
<accession>M0HDQ4</accession>
<dbReference type="AlphaFoldDB" id="M0HDQ4"/>